<feature type="region of interest" description="Disordered" evidence="3">
    <location>
        <begin position="85"/>
        <end position="145"/>
    </location>
</feature>
<feature type="region of interest" description="Disordered" evidence="3">
    <location>
        <begin position="272"/>
        <end position="459"/>
    </location>
</feature>
<feature type="compositionally biased region" description="Low complexity" evidence="3">
    <location>
        <begin position="1436"/>
        <end position="1449"/>
    </location>
</feature>
<feature type="compositionally biased region" description="Low complexity" evidence="3">
    <location>
        <begin position="1416"/>
        <end position="1429"/>
    </location>
</feature>
<accession>A0A9P6QEX3</accession>
<feature type="compositionally biased region" description="Low complexity" evidence="3">
    <location>
        <begin position="299"/>
        <end position="329"/>
    </location>
</feature>
<feature type="compositionally biased region" description="Basic residues" evidence="3">
    <location>
        <begin position="110"/>
        <end position="128"/>
    </location>
</feature>
<dbReference type="InterPro" id="IPR008862">
    <property type="entry name" value="Tcp11"/>
</dbReference>
<feature type="compositionally biased region" description="Polar residues" evidence="3">
    <location>
        <begin position="1864"/>
        <end position="1875"/>
    </location>
</feature>
<reference evidence="4" key="1">
    <citation type="journal article" date="2020" name="Fungal Divers.">
        <title>Resolving the Mortierellaceae phylogeny through synthesis of multi-gene phylogenetics and phylogenomics.</title>
        <authorList>
            <person name="Vandepol N."/>
            <person name="Liber J."/>
            <person name="Desiro A."/>
            <person name="Na H."/>
            <person name="Kennedy M."/>
            <person name="Barry K."/>
            <person name="Grigoriev I.V."/>
            <person name="Miller A.N."/>
            <person name="O'Donnell K."/>
            <person name="Stajich J.E."/>
            <person name="Bonito G."/>
        </authorList>
    </citation>
    <scope>NUCLEOTIDE SEQUENCE</scope>
    <source>
        <strain evidence="4">BC1065</strain>
    </source>
</reference>
<feature type="compositionally biased region" description="Low complexity" evidence="3">
    <location>
        <begin position="997"/>
        <end position="1017"/>
    </location>
</feature>
<feature type="coiled-coil region" evidence="2">
    <location>
        <begin position="242"/>
        <end position="269"/>
    </location>
</feature>
<feature type="compositionally biased region" description="Low complexity" evidence="3">
    <location>
        <begin position="1809"/>
        <end position="1828"/>
    </location>
</feature>
<feature type="compositionally biased region" description="Low complexity" evidence="3">
    <location>
        <begin position="1103"/>
        <end position="1125"/>
    </location>
</feature>
<feature type="compositionally biased region" description="Basic and acidic residues" evidence="3">
    <location>
        <begin position="1914"/>
        <end position="1923"/>
    </location>
</feature>
<evidence type="ECO:0000256" key="1">
    <source>
        <dbReference type="ARBA" id="ARBA00010954"/>
    </source>
</evidence>
<feature type="region of interest" description="Disordered" evidence="3">
    <location>
        <begin position="1416"/>
        <end position="1451"/>
    </location>
</feature>
<feature type="region of interest" description="Disordered" evidence="3">
    <location>
        <begin position="2125"/>
        <end position="2160"/>
    </location>
</feature>
<feature type="compositionally biased region" description="Pro residues" evidence="3">
    <location>
        <begin position="1590"/>
        <end position="1601"/>
    </location>
</feature>
<feature type="compositionally biased region" description="Low complexity" evidence="3">
    <location>
        <begin position="469"/>
        <end position="480"/>
    </location>
</feature>
<feature type="region of interest" description="Disordered" evidence="3">
    <location>
        <begin position="812"/>
        <end position="835"/>
    </location>
</feature>
<feature type="region of interest" description="Disordered" evidence="3">
    <location>
        <begin position="684"/>
        <end position="704"/>
    </location>
</feature>
<feature type="compositionally biased region" description="Low complexity" evidence="3">
    <location>
        <begin position="450"/>
        <end position="459"/>
    </location>
</feature>
<feature type="compositionally biased region" description="Low complexity" evidence="3">
    <location>
        <begin position="337"/>
        <end position="351"/>
    </location>
</feature>
<feature type="region of interest" description="Disordered" evidence="3">
    <location>
        <begin position="912"/>
        <end position="1032"/>
    </location>
</feature>
<feature type="region of interest" description="Disordered" evidence="3">
    <location>
        <begin position="1745"/>
        <end position="2029"/>
    </location>
</feature>
<feature type="region of interest" description="Disordered" evidence="3">
    <location>
        <begin position="841"/>
        <end position="860"/>
    </location>
</feature>
<feature type="compositionally biased region" description="Gly residues" evidence="3">
    <location>
        <begin position="812"/>
        <end position="821"/>
    </location>
</feature>
<feature type="compositionally biased region" description="Basic and acidic residues" evidence="3">
    <location>
        <begin position="939"/>
        <end position="971"/>
    </location>
</feature>
<feature type="compositionally biased region" description="Polar residues" evidence="3">
    <location>
        <begin position="43"/>
        <end position="56"/>
    </location>
</feature>
<feature type="compositionally biased region" description="Polar residues" evidence="3">
    <location>
        <begin position="352"/>
        <end position="367"/>
    </location>
</feature>
<feature type="compositionally biased region" description="Polar residues" evidence="3">
    <location>
        <begin position="135"/>
        <end position="145"/>
    </location>
</feature>
<feature type="compositionally biased region" description="Basic residues" evidence="3">
    <location>
        <begin position="1893"/>
        <end position="1905"/>
    </location>
</feature>
<dbReference type="GO" id="GO:0007165">
    <property type="term" value="P:signal transduction"/>
    <property type="evidence" value="ECO:0007669"/>
    <property type="project" value="TreeGrafter"/>
</dbReference>
<proteinExistence type="inferred from homology"/>
<feature type="compositionally biased region" description="Low complexity" evidence="3">
    <location>
        <begin position="17"/>
        <end position="33"/>
    </location>
</feature>
<comment type="similarity">
    <text evidence="1">Belongs to the TCP11 family.</text>
</comment>
<feature type="compositionally biased region" description="Acidic residues" evidence="3">
    <location>
        <begin position="1790"/>
        <end position="1799"/>
    </location>
</feature>
<feature type="compositionally biased region" description="Basic and acidic residues" evidence="3">
    <location>
        <begin position="373"/>
        <end position="383"/>
    </location>
</feature>
<dbReference type="Pfam" id="PF05794">
    <property type="entry name" value="Tcp11"/>
    <property type="match status" value="1"/>
</dbReference>
<protein>
    <submittedName>
        <fullName evidence="4">T-complex protein 11</fullName>
    </submittedName>
</protein>
<evidence type="ECO:0000256" key="2">
    <source>
        <dbReference type="SAM" id="Coils"/>
    </source>
</evidence>
<evidence type="ECO:0000313" key="4">
    <source>
        <dbReference type="EMBL" id="KAG0267118.1"/>
    </source>
</evidence>
<keyword evidence="2" id="KW-0175">Coiled coil</keyword>
<name>A0A9P6QEX3_9FUNG</name>
<feature type="compositionally biased region" description="Low complexity" evidence="3">
    <location>
        <begin position="406"/>
        <end position="418"/>
    </location>
</feature>
<feature type="compositionally biased region" description="Low complexity" evidence="3">
    <location>
        <begin position="1745"/>
        <end position="1777"/>
    </location>
</feature>
<feature type="compositionally biased region" description="Polar residues" evidence="3">
    <location>
        <begin position="503"/>
        <end position="520"/>
    </location>
</feature>
<feature type="region of interest" description="Disordered" evidence="3">
    <location>
        <begin position="469"/>
        <end position="488"/>
    </location>
</feature>
<dbReference type="EMBL" id="JAAAJB010000081">
    <property type="protein sequence ID" value="KAG0267118.1"/>
    <property type="molecule type" value="Genomic_DNA"/>
</dbReference>
<organism evidence="4 5">
    <name type="scientific">Actinomortierella ambigua</name>
    <dbReference type="NCBI Taxonomy" id="1343610"/>
    <lineage>
        <taxon>Eukaryota</taxon>
        <taxon>Fungi</taxon>
        <taxon>Fungi incertae sedis</taxon>
        <taxon>Mucoromycota</taxon>
        <taxon>Mortierellomycotina</taxon>
        <taxon>Mortierellomycetes</taxon>
        <taxon>Mortierellales</taxon>
        <taxon>Mortierellaceae</taxon>
        <taxon>Actinomortierella</taxon>
    </lineage>
</organism>
<feature type="compositionally biased region" description="Low complexity" evidence="3">
    <location>
        <begin position="1134"/>
        <end position="1149"/>
    </location>
</feature>
<dbReference type="PANTHER" id="PTHR12832:SF11">
    <property type="entry name" value="LD23868P"/>
    <property type="match status" value="1"/>
</dbReference>
<dbReference type="Proteomes" id="UP000807716">
    <property type="component" value="Unassembled WGS sequence"/>
</dbReference>
<gene>
    <name evidence="4" type="primary">TCP11</name>
    <name evidence="4" type="ORF">DFQ27_009138</name>
</gene>
<dbReference type="PANTHER" id="PTHR12832">
    <property type="entry name" value="TESTIS-SPECIFIC PROTEIN PBS13 T-COMPLEX 11"/>
    <property type="match status" value="1"/>
</dbReference>
<keyword evidence="5" id="KW-1185">Reference proteome</keyword>
<comment type="caution">
    <text evidence="4">The sequence shown here is derived from an EMBL/GenBank/DDBJ whole genome shotgun (WGS) entry which is preliminary data.</text>
</comment>
<dbReference type="OrthoDB" id="276323at2759"/>
<feature type="region of interest" description="Disordered" evidence="3">
    <location>
        <begin position="1"/>
        <end position="56"/>
    </location>
</feature>
<feature type="compositionally biased region" description="Pro residues" evidence="3">
    <location>
        <begin position="2141"/>
        <end position="2160"/>
    </location>
</feature>
<feature type="region of interest" description="Disordered" evidence="3">
    <location>
        <begin position="500"/>
        <end position="520"/>
    </location>
</feature>
<evidence type="ECO:0000256" key="3">
    <source>
        <dbReference type="SAM" id="MobiDB-lite"/>
    </source>
</evidence>
<feature type="compositionally biased region" description="Low complexity" evidence="3">
    <location>
        <begin position="1575"/>
        <end position="1589"/>
    </location>
</feature>
<feature type="region of interest" description="Disordered" evidence="3">
    <location>
        <begin position="868"/>
        <end position="891"/>
    </location>
</feature>
<feature type="compositionally biased region" description="Basic and acidic residues" evidence="3">
    <location>
        <begin position="1019"/>
        <end position="1032"/>
    </location>
</feature>
<feature type="compositionally biased region" description="Pro residues" evidence="3">
    <location>
        <begin position="2014"/>
        <end position="2025"/>
    </location>
</feature>
<sequence length="2160" mass="233665">MKPSGPSFFYLGSPNQPSSTPLPVSPLTSTSTSFRRRPHQLSLPRSGNRTRLVTSPKSLDSATFTLASLQLSRDLEPGAAFLHHTSRHGYHHGSSGKIDGHSRGGSRLTNSRRRALSYSPSRRHRRSSSSRSRSPNEVTFRTSYPSSILQTIIQQGRLQQQQQQQEQEQQEQQHDNVQISWYEDTDSPAEEDDIGMDLEEYHRQRKALEQRMLDRGEAAERSRSSFLRARRHSAAYVVQHAKTVVQQQRTELEVKRRRLEDEMDRKMVLAFARKKAHLQASRENDPSRRHHRRKRDLHAPSGPAPSSSSPSSSSSAGAGVVSSSSSSASLVLEKRTSTTTTTRTTTRTTTTIVSSPKNRGESFQQNKVIAVRGGREDKRKKEEEQDDEKEEVAMRKGMTRLLGHTSSTSLDSPRSSNSRQRNTEMGIVADHPPPPSLHGSVTREQQHNMTPTTTTPTTTTTTALFNTLRTTNNNNPLTTNSLRDVRGTTDTAAPPRLVRKQATHTAVSQPLPSSTVTPGMNNVDPRLEWATLSVQRHRLQNATTKTMRLFQRAIGGRSQGSSSPKDLLTLGYDALVQRMVSKDLLMAATRLLELAGALTRIDARLQQRRPCPRRVLRNPARMFLSAFLVVAHPAYLHTPLVATHPSQEDTNSNSNTDDGFQALVDSAKQLLDALETWFRASLPSSQAPAIDPSPSETTTTTTSAAAQGVVVQQFDQAWSVYYDRMMTWKAQDQARLVDSLVAHAQQIEALWQTVQQQQQQHQQGGLVATASAGTEAEWRPRIEAQRRDLKAKARQIGGPAAEARVAAVWGETLGGGEGSSGLGPPQQQQHPSPVNATVVTAQEDEEEEGGAPLPPSSETTITDISRATSAANTPPAPPSLPTFVAEPASAPSPMDMEDVVAGVQPVEVAAAASTMAGSKRQRQDSTSRAMSVDPPSPPTRHEQQEQGQEPLKEEKRVVQEQEEEKQTKIRASESGNEGDQKAAATDVPPLAPKAGGSSTKEAPASTSSSSTKGTATKDPNAKAKHVIDKSKQADDMIGKRMPARMSLEEIDMFLTSFDKPYQMSNLQFLHEMALNPDFQIDAQITTEARTAQRQERRRIKLQGLTAGVAAATGGSSSSSSSSSSSLGQEEREAQFLQQHDQQQQQDAAAELMRATKALTLDYGPEGVGLKAAAHEQFQAQVHEMAITAVFSAIERDAQQDALGVWMPTLLSAIRERLLELMPYKTVPHKLVLKELDPEWLQQQADRNVLETDRLMLLIVEMMQKMCAPVRDDEIKAIRESLMKAQTLGAGEAVAAPAGPSTAAQEEGEGSTASAASASESPSASTSPSALKKTRTRILVDCLRNIFEVLDEMLLDMTRFRISALRPYLRKQAIPYESAKFKAALVAREKSLVITKHWLAHAASQVGATSAPTAATATSATTTATNSETAQDSTKEQQGSTSNASGSASNKGMKGSAQYYRIFTQGYMNVLFSKVPLYEGLSLPETFDLDAMRIESLQNQLRGISFVAALMQVARLKTHRLGSWTGADVGQVGQQLKEKLFQLIRSQTTTLEQLQDAVVEAVEMEAHHHYRYQMEQRQQQRSPSPLRSPSTPSPPPPPPQPLSPEDRQVIGNMVSKALSFEGSYIYDAIVKKLRGLMQNYLEALHASVGSGHSDQMGAQGGSDMDMLGGEEVAGPFATTTIVTEQGGKPKVVLKDPRQLQQLGLGDVAYELLPVIRDIRLLAQYNTEAYKDWYDDILKALVSAVPAAPSSSSSSSSSAAAAAPLAQNQQAVAPSQAQPPSEPQPPVLNDPMEIEPPEAEAAEAPPPPLPTTTTATTVAAATVAAAAPPTSDQPKAPPKPQRPKKKKAPATTATTTTAKASDKTTETGQLPLESSEQAPVGGGAVDEAAKPAPKPARKRSTSAKKKKKEEEEEEAVGGKEVDVDATKAVVAEMEASEKVEGEEAEEKNTTTTTTTKKKRATSTPKQQGRKKKEEGQPQDDEDDHTAGPSVTAPAPAPARPRPRSKSQSTKPRPRPRPLAPAPAPPAPALVLVPRMEPTQQIQPMVMPAATLESTEALPMLPMSLDTTSVTTTVAQADAVPQGIIEPPQTTMVITTTTPSTQVAEKAGGELAADAPAVVQLAPRQQESVVINAMPDQFPSSSSLPPPPPPEAASSSPPPPSST</sequence>
<feature type="region of interest" description="Disordered" evidence="3">
    <location>
        <begin position="1293"/>
        <end position="1329"/>
    </location>
</feature>
<feature type="region of interest" description="Disordered" evidence="3">
    <location>
        <begin position="1089"/>
        <end position="1149"/>
    </location>
</feature>
<evidence type="ECO:0000313" key="5">
    <source>
        <dbReference type="Proteomes" id="UP000807716"/>
    </source>
</evidence>
<feature type="region of interest" description="Disordered" evidence="3">
    <location>
        <begin position="1573"/>
        <end position="1605"/>
    </location>
</feature>
<feature type="compositionally biased region" description="Low complexity" evidence="3">
    <location>
        <begin position="1847"/>
        <end position="1857"/>
    </location>
</feature>